<dbReference type="Proteomes" id="UP001174936">
    <property type="component" value="Unassembled WGS sequence"/>
</dbReference>
<dbReference type="AlphaFoldDB" id="A0AA39Y398"/>
<evidence type="ECO:0000313" key="2">
    <source>
        <dbReference type="EMBL" id="KAK0644605.1"/>
    </source>
</evidence>
<name>A0AA39Y398_9PEZI</name>
<comment type="caution">
    <text evidence="2">The sequence shown here is derived from an EMBL/GenBank/DDBJ whole genome shotgun (WGS) entry which is preliminary data.</text>
</comment>
<keyword evidence="1" id="KW-0732">Signal</keyword>
<feature type="signal peptide" evidence="1">
    <location>
        <begin position="1"/>
        <end position="21"/>
    </location>
</feature>
<evidence type="ECO:0000256" key="1">
    <source>
        <dbReference type="SAM" id="SignalP"/>
    </source>
</evidence>
<proteinExistence type="predicted"/>
<keyword evidence="3" id="KW-1185">Reference proteome</keyword>
<reference evidence="2" key="1">
    <citation type="submission" date="2023-06" db="EMBL/GenBank/DDBJ databases">
        <title>Genome-scale phylogeny and comparative genomics of the fungal order Sordariales.</title>
        <authorList>
            <consortium name="Lawrence Berkeley National Laboratory"/>
            <person name="Hensen N."/>
            <person name="Bonometti L."/>
            <person name="Westerberg I."/>
            <person name="Brannstrom I.O."/>
            <person name="Guillou S."/>
            <person name="Cros-Aarteil S."/>
            <person name="Calhoun S."/>
            <person name="Haridas S."/>
            <person name="Kuo A."/>
            <person name="Mondo S."/>
            <person name="Pangilinan J."/>
            <person name="Riley R."/>
            <person name="Labutti K."/>
            <person name="Andreopoulos B."/>
            <person name="Lipzen A."/>
            <person name="Chen C."/>
            <person name="Yanf M."/>
            <person name="Daum C."/>
            <person name="Ng V."/>
            <person name="Clum A."/>
            <person name="Steindorff A."/>
            <person name="Ohm R."/>
            <person name="Martin F."/>
            <person name="Silar P."/>
            <person name="Natvig D."/>
            <person name="Lalanne C."/>
            <person name="Gautier V."/>
            <person name="Ament-Velasquez S.L."/>
            <person name="Kruys A."/>
            <person name="Hutchinson M.I."/>
            <person name="Powell A.J."/>
            <person name="Barry K."/>
            <person name="Miller A.N."/>
            <person name="Grigoriev I.V."/>
            <person name="Debuchy R."/>
            <person name="Gladieux P."/>
            <person name="Thoren M.H."/>
            <person name="Johannesson H."/>
        </authorList>
    </citation>
    <scope>NUCLEOTIDE SEQUENCE</scope>
    <source>
        <strain evidence="2">SMH2532-1</strain>
    </source>
</reference>
<accession>A0AA39Y398</accession>
<organism evidence="2 3">
    <name type="scientific">Cercophora newfieldiana</name>
    <dbReference type="NCBI Taxonomy" id="92897"/>
    <lineage>
        <taxon>Eukaryota</taxon>
        <taxon>Fungi</taxon>
        <taxon>Dikarya</taxon>
        <taxon>Ascomycota</taxon>
        <taxon>Pezizomycotina</taxon>
        <taxon>Sordariomycetes</taxon>
        <taxon>Sordariomycetidae</taxon>
        <taxon>Sordariales</taxon>
        <taxon>Lasiosphaeriaceae</taxon>
        <taxon>Cercophora</taxon>
    </lineage>
</organism>
<feature type="chain" id="PRO_5041345474" evidence="1">
    <location>
        <begin position="22"/>
        <end position="413"/>
    </location>
</feature>
<sequence length="413" mass="43848">MAVSFRWLWVLVACLALRVHADCTSYGVDFSNGGRYNIDSTSNQYFSFITVFQECQQESINPVLVGPDGSEYACSAIRTQPSGQQVTSTCGIPFSAMRSGQWRIIVAGAQLSVQRTITLTVGAPQTVWYTATPTVVIGVTVTARGSTVVRTLAQTQTLILVPATVTQNCAGGGGATRTVTNYAQGPTITVQSTIVRTATDGQVTSRVATTLTQTATCHYPGSGLPNPVPTASFCLGQGCWIPDSVVVNTAVAAEKRDVAATAAIGAVAAVTSTYTQTTYTVTSTLQTTIPGRTVTENVLRTVTATITPAPSTVCREGGQGGVTVTVIRGNTAVVTQTDVVYRTTHLSGTVWVGYVLLNRIHDRHQLGQRNGMLEGRRLVWLRRIDVVPVPGFPYLLSRFGKFRSAGIIAASTM</sequence>
<evidence type="ECO:0000313" key="3">
    <source>
        <dbReference type="Proteomes" id="UP001174936"/>
    </source>
</evidence>
<protein>
    <submittedName>
        <fullName evidence="2">Uncharacterized protein</fullName>
    </submittedName>
</protein>
<gene>
    <name evidence="2" type="ORF">B0T16DRAFT_333752</name>
</gene>
<dbReference type="EMBL" id="JAULSV010000005">
    <property type="protein sequence ID" value="KAK0644605.1"/>
    <property type="molecule type" value="Genomic_DNA"/>
</dbReference>